<sequence>MTHYGQCVDTTYPLPDFGTQSPLKTTKILQPTLLNMESWLVDVKRVRIPRPKFGSGNRCYPAEPPKDYLYDERPEELKFKTNMVKVTEDLRRAFQEKL</sequence>
<keyword evidence="2" id="KW-1185">Reference proteome</keyword>
<proteinExistence type="predicted"/>
<dbReference type="EMBL" id="OV121136">
    <property type="protein sequence ID" value="CAH0557526.1"/>
    <property type="molecule type" value="Genomic_DNA"/>
</dbReference>
<accession>A0A9P0FHX2</accession>
<organism evidence="1 2">
    <name type="scientific">Brassicogethes aeneus</name>
    <name type="common">Rape pollen beetle</name>
    <name type="synonym">Meligethes aeneus</name>
    <dbReference type="NCBI Taxonomy" id="1431903"/>
    <lineage>
        <taxon>Eukaryota</taxon>
        <taxon>Metazoa</taxon>
        <taxon>Ecdysozoa</taxon>
        <taxon>Arthropoda</taxon>
        <taxon>Hexapoda</taxon>
        <taxon>Insecta</taxon>
        <taxon>Pterygota</taxon>
        <taxon>Neoptera</taxon>
        <taxon>Endopterygota</taxon>
        <taxon>Coleoptera</taxon>
        <taxon>Polyphaga</taxon>
        <taxon>Cucujiformia</taxon>
        <taxon>Nitidulidae</taxon>
        <taxon>Meligethinae</taxon>
        <taxon>Brassicogethes</taxon>
    </lineage>
</organism>
<reference evidence="1" key="1">
    <citation type="submission" date="2021-12" db="EMBL/GenBank/DDBJ databases">
        <authorList>
            <person name="King R."/>
        </authorList>
    </citation>
    <scope>NUCLEOTIDE SEQUENCE</scope>
</reference>
<dbReference type="AlphaFoldDB" id="A0A9P0FHX2"/>
<dbReference type="Proteomes" id="UP001154078">
    <property type="component" value="Chromosome 5"/>
</dbReference>
<name>A0A9P0FHX2_BRAAE</name>
<protein>
    <submittedName>
        <fullName evidence="1">Uncharacterized protein</fullName>
    </submittedName>
</protein>
<gene>
    <name evidence="1" type="ORF">MELIAE_LOCUS8231</name>
</gene>
<dbReference type="OrthoDB" id="6650195at2759"/>
<evidence type="ECO:0000313" key="2">
    <source>
        <dbReference type="Proteomes" id="UP001154078"/>
    </source>
</evidence>
<evidence type="ECO:0000313" key="1">
    <source>
        <dbReference type="EMBL" id="CAH0557526.1"/>
    </source>
</evidence>